<dbReference type="Proteomes" id="UP001549164">
    <property type="component" value="Unassembled WGS sequence"/>
</dbReference>
<reference evidence="1 2" key="1">
    <citation type="submission" date="2024-06" db="EMBL/GenBank/DDBJ databases">
        <title>Genomic Encyclopedia of Type Strains, Phase IV (KMG-IV): sequencing the most valuable type-strain genomes for metagenomic binning, comparative biology and taxonomic classification.</title>
        <authorList>
            <person name="Goeker M."/>
        </authorList>
    </citation>
    <scope>NUCLEOTIDE SEQUENCE [LARGE SCALE GENOMIC DNA]</scope>
    <source>
        <strain evidence="1 2">DSM 28102</strain>
    </source>
</reference>
<protein>
    <submittedName>
        <fullName evidence="1">Uncharacterized protein</fullName>
    </submittedName>
</protein>
<sequence>MLKLLRPVSGDVSLAPRAGSRVCASGILIKTAKKTTTKIV</sequence>
<accession>A0ABV2ICA2</accession>
<evidence type="ECO:0000313" key="2">
    <source>
        <dbReference type="Proteomes" id="UP001549164"/>
    </source>
</evidence>
<name>A0ABV2ICA2_9HYPH</name>
<proteinExistence type="predicted"/>
<keyword evidence="2" id="KW-1185">Reference proteome</keyword>
<gene>
    <name evidence="1" type="ORF">ABID12_002498</name>
</gene>
<evidence type="ECO:0000313" key="1">
    <source>
        <dbReference type="EMBL" id="MET3600548.1"/>
    </source>
</evidence>
<dbReference type="EMBL" id="JBEPLY010000008">
    <property type="protein sequence ID" value="MET3600548.1"/>
    <property type="molecule type" value="Genomic_DNA"/>
</dbReference>
<comment type="caution">
    <text evidence="1">The sequence shown here is derived from an EMBL/GenBank/DDBJ whole genome shotgun (WGS) entry which is preliminary data.</text>
</comment>
<organism evidence="1 2">
    <name type="scientific">Martelella mangrovi</name>
    <dbReference type="NCBI Taxonomy" id="1397477"/>
    <lineage>
        <taxon>Bacteria</taxon>
        <taxon>Pseudomonadati</taxon>
        <taxon>Pseudomonadota</taxon>
        <taxon>Alphaproteobacteria</taxon>
        <taxon>Hyphomicrobiales</taxon>
        <taxon>Aurantimonadaceae</taxon>
        <taxon>Martelella</taxon>
    </lineage>
</organism>
<dbReference type="RefSeq" id="WP_319518978.1">
    <property type="nucleotide sequence ID" value="NZ_JBEPLY010000008.1"/>
</dbReference>